<dbReference type="RefSeq" id="WP_055062038.1">
    <property type="nucleotide sequence ID" value="NZ_CVRQ01000022.1"/>
</dbReference>
<proteinExistence type="predicted"/>
<reference evidence="2" key="1">
    <citation type="submission" date="2015-05" db="EMBL/GenBank/DDBJ databases">
        <authorList>
            <consortium name="Pathogen Informatics"/>
        </authorList>
    </citation>
    <scope>NUCLEOTIDE SEQUENCE [LARGE SCALE GENOMIC DNA]</scope>
    <source>
        <strain evidence="2">T1-815</strain>
    </source>
</reference>
<sequence length="165" mass="18782">MTKHYRNHNIRFNMTDEGGVQAWERLHSAEVEQDFKSQNAFVMAAINDYYERHLAKKNDPYLESREKEDAFADRLVQTVEQKLLSNLPALAAMYQMQQQAFFQAGLQAGGIMSYPYQQGNPGAEASVGVKLVTEPIQGSEQPIEVVKQELSEPEENEFLDYSFGV</sequence>
<evidence type="ECO:0000313" key="2">
    <source>
        <dbReference type="Proteomes" id="UP000049472"/>
    </source>
</evidence>
<protein>
    <submittedName>
        <fullName evidence="1">Uncharacterized protein</fullName>
    </submittedName>
</protein>
<gene>
    <name evidence="1" type="ORF">T1815_19201</name>
</gene>
<evidence type="ECO:0000313" key="1">
    <source>
        <dbReference type="EMBL" id="CRL38862.1"/>
    </source>
</evidence>
<dbReference type="EMBL" id="CVRQ01000022">
    <property type="protein sequence ID" value="CRL38862.1"/>
    <property type="molecule type" value="Genomic_DNA"/>
</dbReference>
<accession>A0A0M6WNP1</accession>
<name>A0A0M6WNP1_9FIRM</name>
<dbReference type="AlphaFoldDB" id="A0A0M6WNP1"/>
<dbReference type="Proteomes" id="UP000049472">
    <property type="component" value="Unassembled WGS sequence"/>
</dbReference>
<organism evidence="1 2">
    <name type="scientific">Agathobacter rectalis</name>
    <dbReference type="NCBI Taxonomy" id="39491"/>
    <lineage>
        <taxon>Bacteria</taxon>
        <taxon>Bacillati</taxon>
        <taxon>Bacillota</taxon>
        <taxon>Clostridia</taxon>
        <taxon>Lachnospirales</taxon>
        <taxon>Lachnospiraceae</taxon>
        <taxon>Agathobacter</taxon>
    </lineage>
</organism>
<keyword evidence="2" id="KW-1185">Reference proteome</keyword>